<dbReference type="PANTHER" id="PTHR43095">
    <property type="entry name" value="SUGAR KINASE"/>
    <property type="match status" value="1"/>
</dbReference>
<organism evidence="12 13">
    <name type="scientific">Vallitalea guaymasensis</name>
    <dbReference type="NCBI Taxonomy" id="1185412"/>
    <lineage>
        <taxon>Bacteria</taxon>
        <taxon>Bacillati</taxon>
        <taxon>Bacillota</taxon>
        <taxon>Clostridia</taxon>
        <taxon>Lachnospirales</taxon>
        <taxon>Vallitaleaceae</taxon>
        <taxon>Vallitalea</taxon>
    </lineage>
</organism>
<keyword evidence="7" id="KW-0346">Stress response</keyword>
<dbReference type="InterPro" id="IPR018484">
    <property type="entry name" value="FGGY_N"/>
</dbReference>
<dbReference type="InterPro" id="IPR018483">
    <property type="entry name" value="Carb_kinase_FGGY_CS"/>
</dbReference>
<accession>A0A8J8MB76</accession>
<comment type="similarity">
    <text evidence="1">Belongs to the heat shock protein 70 family.</text>
</comment>
<evidence type="ECO:0000313" key="12">
    <source>
        <dbReference type="EMBL" id="QUH29691.1"/>
    </source>
</evidence>
<dbReference type="InterPro" id="IPR018485">
    <property type="entry name" value="FGGY_C"/>
</dbReference>
<comment type="similarity">
    <text evidence="2">Belongs to the FGGY kinase family.</text>
</comment>
<evidence type="ECO:0000256" key="8">
    <source>
        <dbReference type="ARBA" id="ARBA00030019"/>
    </source>
</evidence>
<evidence type="ECO:0000256" key="5">
    <source>
        <dbReference type="ARBA" id="ARBA00022679"/>
    </source>
</evidence>
<reference evidence="12 13" key="1">
    <citation type="submission" date="2020-07" db="EMBL/GenBank/DDBJ databases">
        <title>Vallitalea guaymasensis genome.</title>
        <authorList>
            <person name="Postec A."/>
        </authorList>
    </citation>
    <scope>NUCLEOTIDE SEQUENCE [LARGE SCALE GENOMIC DNA]</scope>
    <source>
        <strain evidence="12 13">Ra1766G1</strain>
    </source>
</reference>
<feature type="domain" description="PI-PLC Y-box" evidence="11">
    <location>
        <begin position="164"/>
        <end position="211"/>
    </location>
</feature>
<dbReference type="GO" id="GO:0016301">
    <property type="term" value="F:kinase activity"/>
    <property type="evidence" value="ECO:0007669"/>
    <property type="project" value="UniProtKB-KW"/>
</dbReference>
<dbReference type="AlphaFoldDB" id="A0A8J8MB76"/>
<evidence type="ECO:0000313" key="13">
    <source>
        <dbReference type="Proteomes" id="UP000677305"/>
    </source>
</evidence>
<sequence length="506" mass="56308">MAVIGIDLGTTACKIVAYSNDGKILSSKRREYTIIAPSPKRAEINPVEFVTCVSECMKSVVAACDEPIVSLSFSSQGEGFVALDREFNPVYNIILSYDKRSIEQTNKLRKRLGEDYFYKKTGQILGCMGTASKIMWLMENKDKLSIKPSYFVCISDFIISQLGFIPVIDWSLGARTMMLNIHTGEWDEDILDAIGIDDSMLPQVHRSGYILGEVKEKYAKRFGLPEGVIAVLGGHDQPVGMLGSGAYEQGEATYSLGTTETIVCKMSKFNEELKKYGLSCYPHVLKNQFVTLAGNYTGGILVEWLCKEMYTEEEIFDESINDTINDCIKRMSEIPTELLVLPHFTVTGSPWNDEKSVGVIHGLTLNTSKAQIIRGILEGITYEILLNYVILKENNINISSLIAIGGGTSSIKSLQLKADVLGVPIIINHIKEAACRGAALIAAVNTGLLTNYSSNWGMSDKDIIKIIPNYDNSKFYKSMLPAYKELYYLSKNINNMIIEKRNENER</sequence>
<dbReference type="Pfam" id="PF02782">
    <property type="entry name" value="FGGY_C"/>
    <property type="match status" value="1"/>
</dbReference>
<dbReference type="PROSITE" id="PS00933">
    <property type="entry name" value="FGGY_KINASES_1"/>
    <property type="match status" value="1"/>
</dbReference>
<dbReference type="GO" id="GO:0016773">
    <property type="term" value="F:phosphotransferase activity, alcohol group as acceptor"/>
    <property type="evidence" value="ECO:0007669"/>
    <property type="project" value="InterPro"/>
</dbReference>
<evidence type="ECO:0000259" key="11">
    <source>
        <dbReference type="PROSITE" id="PS50008"/>
    </source>
</evidence>
<dbReference type="PIRSF" id="PIRSF000538">
    <property type="entry name" value="GlpK"/>
    <property type="match status" value="1"/>
</dbReference>
<dbReference type="Pfam" id="PF00370">
    <property type="entry name" value="FGGY_N"/>
    <property type="match status" value="1"/>
</dbReference>
<dbReference type="InterPro" id="IPR018181">
    <property type="entry name" value="Heat_shock_70_CS"/>
</dbReference>
<dbReference type="GO" id="GO:0006629">
    <property type="term" value="P:lipid metabolic process"/>
    <property type="evidence" value="ECO:0007669"/>
    <property type="project" value="InterPro"/>
</dbReference>
<evidence type="ECO:0000256" key="4">
    <source>
        <dbReference type="ARBA" id="ARBA00017249"/>
    </source>
</evidence>
<protein>
    <recommendedName>
        <fullName evidence="3">Chaperone protein DnaK</fullName>
    </recommendedName>
    <alternativeName>
        <fullName evidence="4">Chaperone protein dnaK</fullName>
    </alternativeName>
    <alternativeName>
        <fullName evidence="10">HSP70</fullName>
    </alternativeName>
    <alternativeName>
        <fullName evidence="9">Heat shock 70 kDa protein</fullName>
    </alternativeName>
    <alternativeName>
        <fullName evidence="8">Heat shock protein 70</fullName>
    </alternativeName>
</protein>
<dbReference type="KEGG" id="vgu:HYG85_12575"/>
<dbReference type="GO" id="GO:0004435">
    <property type="term" value="F:phosphatidylinositol-4,5-bisphosphate phospholipase C activity"/>
    <property type="evidence" value="ECO:0007669"/>
    <property type="project" value="InterPro"/>
</dbReference>
<keyword evidence="6" id="KW-0418">Kinase</keyword>
<keyword evidence="13" id="KW-1185">Reference proteome</keyword>
<dbReference type="GO" id="GO:0035556">
    <property type="term" value="P:intracellular signal transduction"/>
    <property type="evidence" value="ECO:0007669"/>
    <property type="project" value="InterPro"/>
</dbReference>
<dbReference type="GO" id="GO:0005975">
    <property type="term" value="P:carbohydrate metabolic process"/>
    <property type="evidence" value="ECO:0007669"/>
    <property type="project" value="InterPro"/>
</dbReference>
<evidence type="ECO:0000256" key="9">
    <source>
        <dbReference type="ARBA" id="ARBA00030945"/>
    </source>
</evidence>
<evidence type="ECO:0000256" key="6">
    <source>
        <dbReference type="ARBA" id="ARBA00022777"/>
    </source>
</evidence>
<dbReference type="RefSeq" id="WP_212689951.1">
    <property type="nucleotide sequence ID" value="NZ_CP058561.1"/>
</dbReference>
<dbReference type="InterPro" id="IPR000577">
    <property type="entry name" value="Carb_kinase_FGGY"/>
</dbReference>
<dbReference type="Proteomes" id="UP000677305">
    <property type="component" value="Chromosome"/>
</dbReference>
<dbReference type="SUPFAM" id="SSF53067">
    <property type="entry name" value="Actin-like ATPase domain"/>
    <property type="match status" value="2"/>
</dbReference>
<dbReference type="PROSITE" id="PS50008">
    <property type="entry name" value="PIPLC_Y_DOMAIN"/>
    <property type="match status" value="1"/>
</dbReference>
<dbReference type="InterPro" id="IPR043129">
    <property type="entry name" value="ATPase_NBD"/>
</dbReference>
<evidence type="ECO:0000256" key="3">
    <source>
        <dbReference type="ARBA" id="ARBA00014415"/>
    </source>
</evidence>
<keyword evidence="5" id="KW-0808">Transferase</keyword>
<evidence type="ECO:0000256" key="1">
    <source>
        <dbReference type="ARBA" id="ARBA00007381"/>
    </source>
</evidence>
<dbReference type="EMBL" id="CP058561">
    <property type="protein sequence ID" value="QUH29691.1"/>
    <property type="molecule type" value="Genomic_DNA"/>
</dbReference>
<evidence type="ECO:0000256" key="7">
    <source>
        <dbReference type="ARBA" id="ARBA00023016"/>
    </source>
</evidence>
<dbReference type="InterPro" id="IPR001711">
    <property type="entry name" value="PLipase_C_Pinositol-sp_Y"/>
</dbReference>
<name>A0A8J8MB76_9FIRM</name>
<dbReference type="CDD" id="cd07773">
    <property type="entry name" value="ASKHA_NBD_FGGY_FK"/>
    <property type="match status" value="1"/>
</dbReference>
<dbReference type="PANTHER" id="PTHR43095:SF2">
    <property type="entry name" value="GLUCONOKINASE"/>
    <property type="match status" value="1"/>
</dbReference>
<gene>
    <name evidence="12" type="ORF">HYG85_12575</name>
</gene>
<evidence type="ECO:0000256" key="2">
    <source>
        <dbReference type="ARBA" id="ARBA00009156"/>
    </source>
</evidence>
<dbReference type="PROSITE" id="PS00297">
    <property type="entry name" value="HSP70_1"/>
    <property type="match status" value="1"/>
</dbReference>
<evidence type="ECO:0000256" key="10">
    <source>
        <dbReference type="ARBA" id="ARBA00033103"/>
    </source>
</evidence>
<dbReference type="InterPro" id="IPR050406">
    <property type="entry name" value="FGGY_Carb_Kinase"/>
</dbReference>
<proteinExistence type="inferred from homology"/>
<dbReference type="Gene3D" id="3.30.420.40">
    <property type="match status" value="2"/>
</dbReference>